<evidence type="ECO:0000313" key="2">
    <source>
        <dbReference type="WBParaSite" id="HCON_00172330-00001"/>
    </source>
</evidence>
<organism evidence="1 2">
    <name type="scientific">Haemonchus contortus</name>
    <name type="common">Barber pole worm</name>
    <dbReference type="NCBI Taxonomy" id="6289"/>
    <lineage>
        <taxon>Eukaryota</taxon>
        <taxon>Metazoa</taxon>
        <taxon>Ecdysozoa</taxon>
        <taxon>Nematoda</taxon>
        <taxon>Chromadorea</taxon>
        <taxon>Rhabditida</taxon>
        <taxon>Rhabditina</taxon>
        <taxon>Rhabditomorpha</taxon>
        <taxon>Strongyloidea</taxon>
        <taxon>Trichostrongylidae</taxon>
        <taxon>Haemonchus</taxon>
    </lineage>
</organism>
<accession>A0A7I4Z2U7</accession>
<dbReference type="Gene3D" id="3.60.10.10">
    <property type="entry name" value="Endonuclease/exonuclease/phosphatase"/>
    <property type="match status" value="1"/>
</dbReference>
<dbReference type="InterPro" id="IPR036691">
    <property type="entry name" value="Endo/exonu/phosph_ase_sf"/>
</dbReference>
<proteinExistence type="predicted"/>
<name>A0A7I4Z2U7_HAECO</name>
<dbReference type="Proteomes" id="UP000025227">
    <property type="component" value="Unplaced"/>
</dbReference>
<dbReference type="WBParaSite" id="HCON_00172330-00001">
    <property type="protein sequence ID" value="HCON_00172330-00001"/>
    <property type="gene ID" value="HCON_00172330"/>
</dbReference>
<dbReference type="AlphaFoldDB" id="A0A7I4Z2U7"/>
<reference evidence="2" key="1">
    <citation type="submission" date="2020-12" db="UniProtKB">
        <authorList>
            <consortium name="WormBaseParasite"/>
        </authorList>
    </citation>
    <scope>IDENTIFICATION</scope>
    <source>
        <strain evidence="2">MHco3</strain>
    </source>
</reference>
<keyword evidence="1" id="KW-1185">Reference proteome</keyword>
<sequence>MKEKEIREGEKNLIGTSISEDLEAFYAGEALQHDHTFFKVIVGDFNAKTDLRRTVEELYIGTHGMGWNEQSERVSEFIMLTHTIHGNSQFQKPSHLRWTWESPDGQFHDDIDHITFNRRFCLPEVAVVPKSYTGSHHRHRRFCS</sequence>
<protein>
    <submittedName>
        <fullName evidence="2">Endo/exonuclease/phosphatase domain-containing protein</fullName>
    </submittedName>
</protein>
<dbReference type="OrthoDB" id="5842234at2759"/>
<evidence type="ECO:0000313" key="1">
    <source>
        <dbReference type="Proteomes" id="UP000025227"/>
    </source>
</evidence>